<dbReference type="Gene3D" id="1.10.510.10">
    <property type="entry name" value="Transferase(Phosphotransferase) domain 1"/>
    <property type="match status" value="1"/>
</dbReference>
<feature type="compositionally biased region" description="Low complexity" evidence="8">
    <location>
        <begin position="907"/>
        <end position="922"/>
    </location>
</feature>
<feature type="region of interest" description="Disordered" evidence="8">
    <location>
        <begin position="789"/>
        <end position="818"/>
    </location>
</feature>
<dbReference type="InterPro" id="IPR045269">
    <property type="entry name" value="Atg1-like"/>
</dbReference>
<dbReference type="FunFam" id="3.30.200.20:FF:000042">
    <property type="entry name" value="Aurora kinase A"/>
    <property type="match status" value="1"/>
</dbReference>
<dbReference type="GO" id="GO:0061709">
    <property type="term" value="P:reticulophagy"/>
    <property type="evidence" value="ECO:0007669"/>
    <property type="project" value="TreeGrafter"/>
</dbReference>
<feature type="compositionally biased region" description="Low complexity" evidence="8">
    <location>
        <begin position="931"/>
        <end position="952"/>
    </location>
</feature>
<dbReference type="GO" id="GO:0034727">
    <property type="term" value="P:piecemeal microautophagy of the nucleus"/>
    <property type="evidence" value="ECO:0007669"/>
    <property type="project" value="TreeGrafter"/>
</dbReference>
<dbReference type="GO" id="GO:0005829">
    <property type="term" value="C:cytosol"/>
    <property type="evidence" value="ECO:0007669"/>
    <property type="project" value="TreeGrafter"/>
</dbReference>
<feature type="region of interest" description="Disordered" evidence="8">
    <location>
        <begin position="324"/>
        <end position="470"/>
    </location>
</feature>
<dbReference type="GO" id="GO:0000045">
    <property type="term" value="P:autophagosome assembly"/>
    <property type="evidence" value="ECO:0007669"/>
    <property type="project" value="TreeGrafter"/>
</dbReference>
<evidence type="ECO:0000256" key="5">
    <source>
        <dbReference type="ARBA" id="ARBA00022840"/>
    </source>
</evidence>
<feature type="region of interest" description="Disordered" evidence="8">
    <location>
        <begin position="905"/>
        <end position="952"/>
    </location>
</feature>
<name>A0A0L0VSM7_9BASI</name>
<protein>
    <recommendedName>
        <fullName evidence="1">non-specific serine/threonine protein kinase</fullName>
        <ecNumber evidence="1">2.7.11.1</ecNumber>
    </recommendedName>
    <alternativeName>
        <fullName evidence="6">Autophagy-related protein 1</fullName>
    </alternativeName>
</protein>
<dbReference type="PROSITE" id="PS00107">
    <property type="entry name" value="PROTEIN_KINASE_ATP"/>
    <property type="match status" value="1"/>
</dbReference>
<dbReference type="Pfam" id="PF21127">
    <property type="entry name" value="ATG1-like_MIT2"/>
    <property type="match status" value="1"/>
</dbReference>
<dbReference type="EMBL" id="AJIL01000024">
    <property type="protein sequence ID" value="KNF02293.1"/>
    <property type="molecule type" value="Genomic_DNA"/>
</dbReference>
<feature type="binding site" evidence="7">
    <location>
        <position position="59"/>
    </location>
    <ligand>
        <name>ATP</name>
        <dbReference type="ChEBI" id="CHEBI:30616"/>
    </ligand>
</feature>
<dbReference type="AlphaFoldDB" id="A0A0L0VSM7"/>
<dbReference type="Pfam" id="PF12063">
    <property type="entry name" value="ATG1-like_MIT1"/>
    <property type="match status" value="1"/>
</dbReference>
<feature type="compositionally biased region" description="Low complexity" evidence="8">
    <location>
        <begin position="1193"/>
        <end position="1211"/>
    </location>
</feature>
<dbReference type="GO" id="GO:0005776">
    <property type="term" value="C:autophagosome"/>
    <property type="evidence" value="ECO:0007669"/>
    <property type="project" value="TreeGrafter"/>
</dbReference>
<feature type="compositionally biased region" description="Low complexity" evidence="8">
    <location>
        <begin position="791"/>
        <end position="818"/>
    </location>
</feature>
<gene>
    <name evidence="10" type="ORF">PSTG_04500</name>
</gene>
<feature type="region of interest" description="Disordered" evidence="8">
    <location>
        <begin position="512"/>
        <end position="553"/>
    </location>
</feature>
<feature type="compositionally biased region" description="Pro residues" evidence="8">
    <location>
        <begin position="655"/>
        <end position="668"/>
    </location>
</feature>
<feature type="compositionally biased region" description="Low complexity" evidence="8">
    <location>
        <begin position="512"/>
        <end position="537"/>
    </location>
</feature>
<dbReference type="InterPro" id="IPR017441">
    <property type="entry name" value="Protein_kinase_ATP_BS"/>
</dbReference>
<dbReference type="EC" id="2.7.11.1" evidence="1"/>
<reference evidence="11" key="1">
    <citation type="submission" date="2014-03" db="EMBL/GenBank/DDBJ databases">
        <title>The Genome Sequence of Puccinia striiformis f. sp. tritici PST-78.</title>
        <authorList>
            <consortium name="The Broad Institute Genome Sequencing Platform"/>
            <person name="Cuomo C."/>
            <person name="Hulbert S."/>
            <person name="Chen X."/>
            <person name="Walker B."/>
            <person name="Young S.K."/>
            <person name="Zeng Q."/>
            <person name="Gargeya S."/>
            <person name="Fitzgerald M."/>
            <person name="Haas B."/>
            <person name="Abouelleil A."/>
            <person name="Alvarado L."/>
            <person name="Arachchi H.M."/>
            <person name="Berlin A.M."/>
            <person name="Chapman S.B."/>
            <person name="Goldberg J."/>
            <person name="Griggs A."/>
            <person name="Gujja S."/>
            <person name="Hansen M."/>
            <person name="Howarth C."/>
            <person name="Imamovic A."/>
            <person name="Larimer J."/>
            <person name="McCowan C."/>
            <person name="Montmayeur A."/>
            <person name="Murphy C."/>
            <person name="Neiman D."/>
            <person name="Pearson M."/>
            <person name="Priest M."/>
            <person name="Roberts A."/>
            <person name="Saif S."/>
            <person name="Shea T."/>
            <person name="Sisk P."/>
            <person name="Sykes S."/>
            <person name="Wortman J."/>
            <person name="Nusbaum C."/>
            <person name="Birren B."/>
        </authorList>
    </citation>
    <scope>NUCLEOTIDE SEQUENCE [LARGE SCALE GENOMIC DNA]</scope>
    <source>
        <strain evidence="11">race PST-78</strain>
    </source>
</reference>
<dbReference type="PANTHER" id="PTHR24348:SF22">
    <property type="entry name" value="NON-SPECIFIC SERINE_THREONINE PROTEIN KINASE"/>
    <property type="match status" value="1"/>
</dbReference>
<feature type="compositionally biased region" description="Low complexity" evidence="8">
    <location>
        <begin position="633"/>
        <end position="646"/>
    </location>
</feature>
<dbReference type="PROSITE" id="PS00108">
    <property type="entry name" value="PROTEIN_KINASE_ST"/>
    <property type="match status" value="1"/>
</dbReference>
<dbReference type="GO" id="GO:0010506">
    <property type="term" value="P:regulation of autophagy"/>
    <property type="evidence" value="ECO:0007669"/>
    <property type="project" value="InterPro"/>
</dbReference>
<proteinExistence type="predicted"/>
<feature type="region of interest" description="Disordered" evidence="8">
    <location>
        <begin position="863"/>
        <end position="893"/>
    </location>
</feature>
<dbReference type="InterPro" id="IPR022708">
    <property type="entry name" value="Atg1-like_tMIT"/>
</dbReference>
<evidence type="ECO:0000256" key="7">
    <source>
        <dbReference type="PROSITE-ProRule" id="PRU10141"/>
    </source>
</evidence>
<keyword evidence="11" id="KW-1185">Reference proteome</keyword>
<evidence type="ECO:0000313" key="10">
    <source>
        <dbReference type="EMBL" id="KNF02293.1"/>
    </source>
</evidence>
<dbReference type="GO" id="GO:0005524">
    <property type="term" value="F:ATP binding"/>
    <property type="evidence" value="ECO:0007669"/>
    <property type="project" value="UniProtKB-UniRule"/>
</dbReference>
<dbReference type="PANTHER" id="PTHR24348">
    <property type="entry name" value="SERINE/THREONINE-PROTEIN KINASE UNC-51-RELATED"/>
    <property type="match status" value="1"/>
</dbReference>
<keyword evidence="3 7" id="KW-0547">Nucleotide-binding</keyword>
<evidence type="ECO:0000256" key="1">
    <source>
        <dbReference type="ARBA" id="ARBA00012513"/>
    </source>
</evidence>
<feature type="compositionally biased region" description="Polar residues" evidence="8">
    <location>
        <begin position="697"/>
        <end position="707"/>
    </location>
</feature>
<evidence type="ECO:0000256" key="3">
    <source>
        <dbReference type="ARBA" id="ARBA00022741"/>
    </source>
</evidence>
<feature type="compositionally biased region" description="Low complexity" evidence="8">
    <location>
        <begin position="610"/>
        <end position="622"/>
    </location>
</feature>
<feature type="compositionally biased region" description="Low complexity" evidence="8">
    <location>
        <begin position="734"/>
        <end position="762"/>
    </location>
</feature>
<evidence type="ECO:0000256" key="8">
    <source>
        <dbReference type="SAM" id="MobiDB-lite"/>
    </source>
</evidence>
<feature type="region of interest" description="Disordered" evidence="8">
    <location>
        <begin position="610"/>
        <end position="711"/>
    </location>
</feature>
<sequence length="1249" mass="135718">MLPKPTGSTSNSSRQLEIPDILPGGFTIAEEIGRGSFAVVYRGLNARTNQNVAIKAVIKSKLTNKLFQNLQDEINILKKIRHPNVVGLVDCVSNSDYIFLIMQYCSNGDLSVYIKSQSKKITKNSATLPFPHPQDGGLNEWIIRSFLGQLADALRFLRSHSIIHRDIKPQNLLLHPSSSSSSSDPDCPPHRYVPDGIPLLRVADFGFARVLAPNAGLAETLCGSPLYMAPEILRYEKYDAKADLWSVGAVLFEMAVGKPPFRAQNHVELLRKIEKSEDKIVFPDLKVVPEDLKILILSLLKRNPAERASFDQFFALADQVSRLGPLIPPPPPQQQEQQHLPPSIPLRPQLTTATPVQNLSLRPPSISTLPNPASSFKGKTHHHPPINLFDGEPGAFIIDQNSTFHNKSQHSPSSPSADYNRTPQNRQVSLNSTTTTTSFAHHHPGFQAPSPSILPSPLPSGSSTASNRQTGWIPSFPAKYIVPSSSSTTSNTTNRVTTPAVVKSKDYALMKSPSFSTSTSSSSSQQNNRRSSSSVVPPHLQHPTTTIANDNYIDDQDSLDRDLATEEYVVVEKGSVEINAMVDGLSSSPQKPMSLGRRMSRGFMATKKSTTTTLTGLASGSSPHRTTASPPRQSGGQMIYQGYQQQHITTSPVSSFPPRPHPITPSPIPSTTGTHPMNIANFGRSSPSSLPHYHNNPYPSSPRSFDSTGAGGAGIGSLPLVGKYFPQTASNHQSPAGLPTTTTTTTTSYSGNSPSSGNLSSNRPPFVFPSSTICRAILSSGPLSLHQNLASSSKSNVQQQQQQHSSSSPPTTSTFTSTTRNNYQHHLNQLDPIEIQLLSELEEFACKAIVIIDFADQKLAAILPPPPSASPSTRAGQSTTNHENHSGGGSSGNITLGAFVTTIPIDPSSSSSSSPSEQQQQPHTRRRNTSTEENSSSSHRQHQNSSPSNNSAASKAVLASEALVLYIKALAFLNKAIRHAVAVVDWKKLSNNLGNPSPVTLAGLPSTSGSSGFSNEIGFAIEWLRNKFNEVFDKTEFVKTKVKAKNLFNNYNHNGLGNCSSGISSRGVLSADKLIYDRALEKSRTAAVNELVGDKLSECEIEYEGSLWMLYGLMDTSILHTDHLFDLSPDHPHLPSSSNHHRENVSSSKNHHQKTKFVDHLDHINGLPFFDDFLTLDHQPPSIRPTPTPHPHPASSSSSSSITTTHLHNNNSNNPIIDHDLDHDHLDFIRASCPKIIDSILLRLEALKI</sequence>
<evidence type="ECO:0000313" key="11">
    <source>
        <dbReference type="Proteomes" id="UP000054564"/>
    </source>
</evidence>
<dbReference type="STRING" id="1165861.A0A0L0VSM7"/>
<dbReference type="Proteomes" id="UP000054564">
    <property type="component" value="Unassembled WGS sequence"/>
</dbReference>
<feature type="region of interest" description="Disordered" evidence="8">
    <location>
        <begin position="1131"/>
        <end position="1153"/>
    </location>
</feature>
<feature type="region of interest" description="Disordered" evidence="8">
    <location>
        <begin position="1180"/>
        <end position="1211"/>
    </location>
</feature>
<accession>A0A0L0VSM7</accession>
<organism evidence="10 11">
    <name type="scientific">Puccinia striiformis f. sp. tritici PST-78</name>
    <dbReference type="NCBI Taxonomy" id="1165861"/>
    <lineage>
        <taxon>Eukaryota</taxon>
        <taxon>Fungi</taxon>
        <taxon>Dikarya</taxon>
        <taxon>Basidiomycota</taxon>
        <taxon>Pucciniomycotina</taxon>
        <taxon>Pucciniomycetes</taxon>
        <taxon>Pucciniales</taxon>
        <taxon>Pucciniaceae</taxon>
        <taxon>Puccinia</taxon>
    </lineage>
</organism>
<feature type="compositionally biased region" description="Polar residues" evidence="8">
    <location>
        <begin position="399"/>
        <end position="431"/>
    </location>
</feature>
<dbReference type="Pfam" id="PF00069">
    <property type="entry name" value="Pkinase"/>
    <property type="match status" value="1"/>
</dbReference>
<dbReference type="SMART" id="SM00220">
    <property type="entry name" value="S_TKc"/>
    <property type="match status" value="1"/>
</dbReference>
<evidence type="ECO:0000256" key="6">
    <source>
        <dbReference type="ARBA" id="ARBA00030237"/>
    </source>
</evidence>
<evidence type="ECO:0000256" key="2">
    <source>
        <dbReference type="ARBA" id="ARBA00022679"/>
    </source>
</evidence>
<feature type="non-terminal residue" evidence="10">
    <location>
        <position position="1"/>
    </location>
</feature>
<dbReference type="GO" id="GO:0004674">
    <property type="term" value="F:protein serine/threonine kinase activity"/>
    <property type="evidence" value="ECO:0007669"/>
    <property type="project" value="UniProtKB-EC"/>
</dbReference>
<feature type="compositionally biased region" description="Polar residues" evidence="8">
    <location>
        <begin position="349"/>
        <end position="374"/>
    </location>
</feature>
<keyword evidence="4 10" id="KW-0418">Kinase</keyword>
<dbReference type="InterPro" id="IPR048941">
    <property type="entry name" value="ATG1-like_MIT2"/>
</dbReference>
<feature type="compositionally biased region" description="Pro residues" evidence="8">
    <location>
        <begin position="1182"/>
        <end position="1192"/>
    </location>
</feature>
<feature type="region of interest" description="Disordered" evidence="8">
    <location>
        <begin position="726"/>
        <end position="763"/>
    </location>
</feature>
<dbReference type="InterPro" id="IPR008271">
    <property type="entry name" value="Ser/Thr_kinase_AS"/>
</dbReference>
<dbReference type="SUPFAM" id="SSF56112">
    <property type="entry name" value="Protein kinase-like (PK-like)"/>
    <property type="match status" value="1"/>
</dbReference>
<keyword evidence="2" id="KW-0808">Transferase</keyword>
<dbReference type="PROSITE" id="PS50011">
    <property type="entry name" value="PROTEIN_KINASE_DOM"/>
    <property type="match status" value="1"/>
</dbReference>
<feature type="domain" description="Protein kinase" evidence="9">
    <location>
        <begin position="26"/>
        <end position="327"/>
    </location>
</feature>
<evidence type="ECO:0000259" key="9">
    <source>
        <dbReference type="PROSITE" id="PS50011"/>
    </source>
</evidence>
<dbReference type="GO" id="GO:0034045">
    <property type="term" value="C:phagophore assembly site membrane"/>
    <property type="evidence" value="ECO:0007669"/>
    <property type="project" value="TreeGrafter"/>
</dbReference>
<dbReference type="OrthoDB" id="346907at2759"/>
<comment type="caution">
    <text evidence="10">The sequence shown here is derived from an EMBL/GenBank/DDBJ whole genome shotgun (WGS) entry which is preliminary data.</text>
</comment>
<dbReference type="GO" id="GO:0000422">
    <property type="term" value="P:autophagy of mitochondrion"/>
    <property type="evidence" value="ECO:0007669"/>
    <property type="project" value="TreeGrafter"/>
</dbReference>
<feature type="compositionally biased region" description="Polar residues" evidence="8">
    <location>
        <begin position="623"/>
        <end position="632"/>
    </location>
</feature>
<keyword evidence="5 7" id="KW-0067">ATP-binding</keyword>
<dbReference type="GO" id="GO:0042594">
    <property type="term" value="P:response to starvation"/>
    <property type="evidence" value="ECO:0007669"/>
    <property type="project" value="TreeGrafter"/>
</dbReference>
<dbReference type="InterPro" id="IPR000719">
    <property type="entry name" value="Prot_kinase_dom"/>
</dbReference>
<evidence type="ECO:0000256" key="4">
    <source>
        <dbReference type="ARBA" id="ARBA00022777"/>
    </source>
</evidence>
<dbReference type="InterPro" id="IPR011009">
    <property type="entry name" value="Kinase-like_dom_sf"/>
</dbReference>